<feature type="domain" description="Glucose/Sorbosone dehydrogenase" evidence="2">
    <location>
        <begin position="67"/>
        <end position="367"/>
    </location>
</feature>
<protein>
    <submittedName>
        <fullName evidence="3">PQQ-dependent sugar dehydrogenase</fullName>
    </submittedName>
</protein>
<evidence type="ECO:0000313" key="3">
    <source>
        <dbReference type="EMBL" id="NEA86606.1"/>
    </source>
</evidence>
<sequence>MTAALAAAVLLLTAGCSSDDGGSAGRGSDSASPGNTAAQSPSATGTDARTPPAKGSVKVLRTVTTGLSTPWGLAPLDDGDLLVSSRDDATITRVAADTGKKTELGEVPGVSPAGEGGLLGIALSPEYASDHMIYAYFTSASDNRVVRMVYNEKKPAGQQLGAPDTVLRGIPKGVIHNGGRISFGPDGMLYVGTGERGDTGLSQDKESLGGKILRLTPEGEPAPGNPFPDSPVYSYGHRNVQGLAWDREQRLFASEFGQNTWDELNAIKPGDNYGWPEAEGDSEGDFHDPVHQWGTAEASPSGIAYAEGSVWMAGLRGQRLWRVPLDGTKTSAEPQAFLEEEYGRLRTVAPAGGNRLWLVTSNTDGRLQPKDGDDRILELEVS</sequence>
<organism evidence="3">
    <name type="scientific">Streptomyces sp. SID14436</name>
    <dbReference type="NCBI Taxonomy" id="2706070"/>
    <lineage>
        <taxon>Bacteria</taxon>
        <taxon>Bacillati</taxon>
        <taxon>Actinomycetota</taxon>
        <taxon>Actinomycetes</taxon>
        <taxon>Kitasatosporales</taxon>
        <taxon>Streptomycetaceae</taxon>
        <taxon>Streptomyces</taxon>
    </lineage>
</organism>
<name>A0A6G3QT07_9ACTN</name>
<reference evidence="3" key="1">
    <citation type="submission" date="2020-01" db="EMBL/GenBank/DDBJ databases">
        <title>Insect and environment-associated Actinomycetes.</title>
        <authorList>
            <person name="Currrie C."/>
            <person name="Chevrette M."/>
            <person name="Carlson C."/>
            <person name="Stubbendieck R."/>
            <person name="Wendt-Pienkowski E."/>
        </authorList>
    </citation>
    <scope>NUCLEOTIDE SEQUENCE</scope>
    <source>
        <strain evidence="3">SID14436</strain>
    </source>
</reference>
<dbReference type="AlphaFoldDB" id="A0A6G3QT07"/>
<comment type="caution">
    <text evidence="3">The sequence shown here is derived from an EMBL/GenBank/DDBJ whole genome shotgun (WGS) entry which is preliminary data.</text>
</comment>
<accession>A0A6G3QT07</accession>
<feature type="region of interest" description="Disordered" evidence="1">
    <location>
        <begin position="18"/>
        <end position="56"/>
    </location>
</feature>
<dbReference type="InterPro" id="IPR011042">
    <property type="entry name" value="6-blade_b-propeller_TolB-like"/>
</dbReference>
<feature type="compositionally biased region" description="Low complexity" evidence="1">
    <location>
        <begin position="18"/>
        <end position="34"/>
    </location>
</feature>
<dbReference type="PANTHER" id="PTHR19328:SF13">
    <property type="entry name" value="HIPL1 PROTEIN"/>
    <property type="match status" value="1"/>
</dbReference>
<evidence type="ECO:0000259" key="2">
    <source>
        <dbReference type="Pfam" id="PF07995"/>
    </source>
</evidence>
<dbReference type="EMBL" id="JAAGMD010000320">
    <property type="protein sequence ID" value="NEA86606.1"/>
    <property type="molecule type" value="Genomic_DNA"/>
</dbReference>
<dbReference type="Pfam" id="PF07995">
    <property type="entry name" value="GSDH"/>
    <property type="match status" value="1"/>
</dbReference>
<dbReference type="PANTHER" id="PTHR19328">
    <property type="entry name" value="HEDGEHOG-INTERACTING PROTEIN"/>
    <property type="match status" value="1"/>
</dbReference>
<dbReference type="InterPro" id="IPR012938">
    <property type="entry name" value="Glc/Sorbosone_DH"/>
</dbReference>
<dbReference type="InterPro" id="IPR011041">
    <property type="entry name" value="Quinoprot_gluc/sorb_DH_b-prop"/>
</dbReference>
<evidence type="ECO:0000256" key="1">
    <source>
        <dbReference type="SAM" id="MobiDB-lite"/>
    </source>
</evidence>
<dbReference type="SUPFAM" id="SSF50952">
    <property type="entry name" value="Soluble quinoprotein glucose dehydrogenase"/>
    <property type="match status" value="1"/>
</dbReference>
<proteinExistence type="predicted"/>
<gene>
    <name evidence="3" type="ORF">G3I53_11240</name>
</gene>
<dbReference type="Gene3D" id="2.120.10.30">
    <property type="entry name" value="TolB, C-terminal domain"/>
    <property type="match status" value="1"/>
</dbReference>
<feature type="compositionally biased region" description="Polar residues" evidence="1">
    <location>
        <begin position="35"/>
        <end position="47"/>
    </location>
</feature>